<dbReference type="InterPro" id="IPR023214">
    <property type="entry name" value="HAD_sf"/>
</dbReference>
<dbReference type="SFLD" id="SFLDG01129">
    <property type="entry name" value="C1.5:_HAD__Beta-PGM__Phosphata"/>
    <property type="match status" value="1"/>
</dbReference>
<dbReference type="InterPro" id="IPR036412">
    <property type="entry name" value="HAD-like_sf"/>
</dbReference>
<dbReference type="SUPFAM" id="SSF56784">
    <property type="entry name" value="HAD-like"/>
    <property type="match status" value="1"/>
</dbReference>
<keyword evidence="2" id="KW-1185">Reference proteome</keyword>
<dbReference type="AlphaFoldDB" id="A0A2C5XWQ5"/>
<evidence type="ECO:0000313" key="1">
    <source>
        <dbReference type="EMBL" id="PHH59051.1"/>
    </source>
</evidence>
<name>A0A2C5XWQ5_9HYPO</name>
<dbReference type="InterPro" id="IPR052898">
    <property type="entry name" value="ACAD10-like"/>
</dbReference>
<proteinExistence type="predicted"/>
<reference evidence="1 2" key="1">
    <citation type="submission" date="2017-06" db="EMBL/GenBank/DDBJ databases">
        <title>Ant-infecting Ophiocordyceps genomes reveal a high diversity of potential behavioral manipulation genes and a possible major role for enterotoxins.</title>
        <authorList>
            <person name="De Bekker C."/>
            <person name="Evans H.C."/>
            <person name="Brachmann A."/>
            <person name="Hughes D.P."/>
        </authorList>
    </citation>
    <scope>NUCLEOTIDE SEQUENCE [LARGE SCALE GENOMIC DNA]</scope>
    <source>
        <strain evidence="1 2">Map64</strain>
    </source>
</reference>
<dbReference type="OrthoDB" id="1694274at2759"/>
<protein>
    <submittedName>
        <fullName evidence="1">Uncharacterized protein</fullName>
    </submittedName>
</protein>
<comment type="caution">
    <text evidence="1">The sequence shown here is derived from an EMBL/GenBank/DDBJ whole genome shotgun (WGS) entry which is preliminary data.</text>
</comment>
<dbReference type="STRING" id="1399860.A0A2C5XWQ5"/>
<accession>A0A2C5XWQ5</accession>
<dbReference type="SFLD" id="SFLDS00003">
    <property type="entry name" value="Haloacid_Dehalogenase"/>
    <property type="match status" value="1"/>
</dbReference>
<dbReference type="InterPro" id="IPR023198">
    <property type="entry name" value="PGP-like_dom2"/>
</dbReference>
<dbReference type="PANTHER" id="PTHR47829:SF1">
    <property type="entry name" value="HAD FAMILY PHOSPHATASE"/>
    <property type="match status" value="1"/>
</dbReference>
<dbReference type="CDD" id="cd02603">
    <property type="entry name" value="HAD_sEH-N_like"/>
    <property type="match status" value="1"/>
</dbReference>
<dbReference type="Proteomes" id="UP000226192">
    <property type="component" value="Unassembled WGS sequence"/>
</dbReference>
<dbReference type="Gene3D" id="3.40.50.1000">
    <property type="entry name" value="HAD superfamily/HAD-like"/>
    <property type="match status" value="1"/>
</dbReference>
<dbReference type="Gene3D" id="1.10.150.240">
    <property type="entry name" value="Putative phosphatase, domain 2"/>
    <property type="match status" value="1"/>
</dbReference>
<gene>
    <name evidence="1" type="ORF">CDD81_3841</name>
</gene>
<evidence type="ECO:0000313" key="2">
    <source>
        <dbReference type="Proteomes" id="UP000226192"/>
    </source>
</evidence>
<organism evidence="1 2">
    <name type="scientific">Ophiocordyceps australis</name>
    <dbReference type="NCBI Taxonomy" id="1399860"/>
    <lineage>
        <taxon>Eukaryota</taxon>
        <taxon>Fungi</taxon>
        <taxon>Dikarya</taxon>
        <taxon>Ascomycota</taxon>
        <taxon>Pezizomycotina</taxon>
        <taxon>Sordariomycetes</taxon>
        <taxon>Hypocreomycetidae</taxon>
        <taxon>Hypocreales</taxon>
        <taxon>Ophiocordycipitaceae</taxon>
        <taxon>Ophiocordyceps</taxon>
    </lineage>
</organism>
<sequence length="285" mass="31959">MANKTQPKVLLFDIGGVCVGSPFQAILDYELSLGIPPGWINFSISKSGPAGSWQRLERGDIPLDAAFFAGFQRDLHVAALWKTFYEREQAKKPSLPGQLPPLPTLDVQRLFDEMMDAALVLDPWMYPALQKLKQSGRYIIAALSNTIIFPPGHRLHRPDSHDDSLRQLFDLFISSAHVHVRKPDPKIYQLAVAQLDSFARHHALSPRGKQCDWQNGITNSDILFLDDIGQNLKGARNQGFRVLKVNLGRAYEAVEELERVTGLHLQGSHPKVPFKPDASMPRVKL</sequence>
<dbReference type="EMBL" id="NJET01000247">
    <property type="protein sequence ID" value="PHH59051.1"/>
    <property type="molecule type" value="Genomic_DNA"/>
</dbReference>
<dbReference type="PANTHER" id="PTHR47829">
    <property type="entry name" value="HYDROLASE, PUTATIVE (AFU_ORTHOLOGUE AFUA_1G12880)-RELATED"/>
    <property type="match status" value="1"/>
</dbReference>